<protein>
    <submittedName>
        <fullName evidence="3">Uncharacterized protein LOC105044540</fullName>
    </submittedName>
</protein>
<organism evidence="2 3">
    <name type="scientific">Elaeis guineensis var. tenera</name>
    <name type="common">Oil palm</name>
    <dbReference type="NCBI Taxonomy" id="51953"/>
    <lineage>
        <taxon>Eukaryota</taxon>
        <taxon>Viridiplantae</taxon>
        <taxon>Streptophyta</taxon>
        <taxon>Embryophyta</taxon>
        <taxon>Tracheophyta</taxon>
        <taxon>Spermatophyta</taxon>
        <taxon>Magnoliopsida</taxon>
        <taxon>Liliopsida</taxon>
        <taxon>Arecaceae</taxon>
        <taxon>Arecoideae</taxon>
        <taxon>Cocoseae</taxon>
        <taxon>Elaeidinae</taxon>
        <taxon>Elaeis</taxon>
    </lineage>
</organism>
<proteinExistence type="predicted"/>
<sequence>MLLQGASDAIIYRAFPPTLTRAARQWYSSLKPTSIHSFEMLYRSFVDHFVSSRRQQKPDYLHTIKQKKGKSMRTYVNHFNAATLEIHDLDQSTTMAVMMGCLLKNNLKKSLTKTYHRDFLDMLARAEKYAHMEEVFVEETHGGKAK</sequence>
<dbReference type="InParanoid" id="A0A6I9R703"/>
<dbReference type="PANTHER" id="PTHR33223">
    <property type="entry name" value="CCHC-TYPE DOMAIN-CONTAINING PROTEIN"/>
    <property type="match status" value="1"/>
</dbReference>
<keyword evidence="2" id="KW-1185">Reference proteome</keyword>
<reference evidence="3" key="1">
    <citation type="submission" date="2025-08" db="UniProtKB">
        <authorList>
            <consortium name="RefSeq"/>
        </authorList>
    </citation>
    <scope>IDENTIFICATION</scope>
</reference>
<dbReference type="Pfam" id="PF03732">
    <property type="entry name" value="Retrotrans_gag"/>
    <property type="match status" value="1"/>
</dbReference>
<dbReference type="AlphaFoldDB" id="A0A6I9R703"/>
<dbReference type="Proteomes" id="UP000504607">
    <property type="component" value="Chromosome 5"/>
</dbReference>
<dbReference type="PANTHER" id="PTHR33223:SF10">
    <property type="entry name" value="AMINOTRANSFERASE-LIKE PLANT MOBILE DOMAIN-CONTAINING PROTEIN"/>
    <property type="match status" value="1"/>
</dbReference>
<dbReference type="InterPro" id="IPR005162">
    <property type="entry name" value="Retrotrans_gag_dom"/>
</dbReference>
<evidence type="ECO:0000313" key="3">
    <source>
        <dbReference type="RefSeq" id="XP_010920776.1"/>
    </source>
</evidence>
<name>A0A6I9R703_ELAGV</name>
<feature type="domain" description="Retrotransposon gag" evidence="1">
    <location>
        <begin position="15"/>
        <end position="99"/>
    </location>
</feature>
<dbReference type="RefSeq" id="XP_010920776.1">
    <property type="nucleotide sequence ID" value="XM_010922474.1"/>
</dbReference>
<gene>
    <name evidence="3" type="primary">LOC105044540</name>
</gene>
<evidence type="ECO:0000259" key="1">
    <source>
        <dbReference type="Pfam" id="PF03732"/>
    </source>
</evidence>
<dbReference type="OrthoDB" id="1924787at2759"/>
<accession>A0A6I9R703</accession>
<evidence type="ECO:0000313" key="2">
    <source>
        <dbReference type="Proteomes" id="UP000504607"/>
    </source>
</evidence>